<feature type="signal peptide" evidence="1">
    <location>
        <begin position="1"/>
        <end position="25"/>
    </location>
</feature>
<accession>A0ABW7GB43</accession>
<reference evidence="2 3" key="1">
    <citation type="submission" date="2024-09" db="EMBL/GenBank/DDBJ databases">
        <title>Novel species of the genus Pelomonas and Roseateles isolated from streams.</title>
        <authorList>
            <person name="Lu H."/>
        </authorList>
    </citation>
    <scope>NUCLEOTIDE SEQUENCE [LARGE SCALE GENOMIC DNA]</scope>
    <source>
        <strain evidence="2 3">BYS96W</strain>
    </source>
</reference>
<evidence type="ECO:0000313" key="3">
    <source>
        <dbReference type="Proteomes" id="UP001606305"/>
    </source>
</evidence>
<gene>
    <name evidence="2" type="ORF">ACG00X_20225</name>
</gene>
<dbReference type="RefSeq" id="WP_394490884.1">
    <property type="nucleotide sequence ID" value="NZ_JBIGIA010000019.1"/>
</dbReference>
<proteinExistence type="predicted"/>
<sequence>MNTGRRIATAALALSPMMLASTSEAATNFAPRQSAGAWVKFLESRKLRTASLRPHELVLAALDFFVSTRATGLDSEPGSDMLLYQWGVFDFGRGEFFEFDLTRQFISDGHSGDEAFSQLRCTAYFSPTPELRAIPSANRWCKSRADAGEFKKFILGSRAYAAVENRVAAKVVAEWGRV</sequence>
<feature type="chain" id="PRO_5045183929" evidence="1">
    <location>
        <begin position="26"/>
        <end position="178"/>
    </location>
</feature>
<dbReference type="EMBL" id="JBIGIA010000019">
    <property type="protein sequence ID" value="MFG6459168.1"/>
    <property type="molecule type" value="Genomic_DNA"/>
</dbReference>
<evidence type="ECO:0000313" key="2">
    <source>
        <dbReference type="EMBL" id="MFG6459168.1"/>
    </source>
</evidence>
<organism evidence="2 3">
    <name type="scientific">Pelomonas nitida</name>
    <dbReference type="NCBI Taxonomy" id="3299027"/>
    <lineage>
        <taxon>Bacteria</taxon>
        <taxon>Pseudomonadati</taxon>
        <taxon>Pseudomonadota</taxon>
        <taxon>Betaproteobacteria</taxon>
        <taxon>Burkholderiales</taxon>
        <taxon>Sphaerotilaceae</taxon>
        <taxon>Roseateles</taxon>
    </lineage>
</organism>
<keyword evidence="3" id="KW-1185">Reference proteome</keyword>
<keyword evidence="1" id="KW-0732">Signal</keyword>
<evidence type="ECO:0000256" key="1">
    <source>
        <dbReference type="SAM" id="SignalP"/>
    </source>
</evidence>
<name>A0ABW7GB43_9BURK</name>
<protein>
    <submittedName>
        <fullName evidence="2">Uncharacterized protein</fullName>
    </submittedName>
</protein>
<comment type="caution">
    <text evidence="2">The sequence shown here is derived from an EMBL/GenBank/DDBJ whole genome shotgun (WGS) entry which is preliminary data.</text>
</comment>
<dbReference type="Proteomes" id="UP001606305">
    <property type="component" value="Unassembled WGS sequence"/>
</dbReference>